<accession>A0AAW8HDQ3</accession>
<evidence type="ECO:0000313" key="2">
    <source>
        <dbReference type="EMBL" id="MDQ2258109.1"/>
    </source>
</evidence>
<evidence type="ECO:0000256" key="1">
    <source>
        <dbReference type="SAM" id="SignalP"/>
    </source>
</evidence>
<dbReference type="AlphaFoldDB" id="A0AAW8HDQ3"/>
<evidence type="ECO:0008006" key="4">
    <source>
        <dbReference type="Google" id="ProtNLM"/>
    </source>
</evidence>
<sequence>MAFNNKNLFITLLSLCTFQTYAAQCTADTFAKNKLNNFILMGQQTRTEIPKSVEMTIDSPDGYLRASAQSHFTQCGELIGSSIKEVKTSTGPTKNVFTATNEVRLNRTEFGWRIQMDANGVITDNVSQKTTQLYRQTLEGLYQLNNKGFISHAANHSIIAATKAGDKDETTVGTIDYVLNSSGLLARAVNKGSMAINNYTIVYSYDGNDRLIKTQSPSTVEEYAYDNEGRDLSLSKTQTYFTIEKNLTTCEAWNAQGECTRANMDIMIVPVDRTGKQYVDKHKAVMTTKYEYWN</sequence>
<organism evidence="2 3">
    <name type="scientific">Enterobacter soli</name>
    <dbReference type="NCBI Taxonomy" id="885040"/>
    <lineage>
        <taxon>Bacteria</taxon>
        <taxon>Pseudomonadati</taxon>
        <taxon>Pseudomonadota</taxon>
        <taxon>Gammaproteobacteria</taxon>
        <taxon>Enterobacterales</taxon>
        <taxon>Enterobacteriaceae</taxon>
        <taxon>Enterobacter</taxon>
    </lineage>
</organism>
<feature type="signal peptide" evidence="1">
    <location>
        <begin position="1"/>
        <end position="22"/>
    </location>
</feature>
<feature type="chain" id="PRO_5044004104" description="YD repeat-containing protein" evidence="1">
    <location>
        <begin position="23"/>
        <end position="294"/>
    </location>
</feature>
<dbReference type="RefSeq" id="WP_306682065.1">
    <property type="nucleotide sequence ID" value="NZ_JAVDKR010000001.1"/>
</dbReference>
<evidence type="ECO:0000313" key="3">
    <source>
        <dbReference type="Proteomes" id="UP001225042"/>
    </source>
</evidence>
<comment type="caution">
    <text evidence="2">The sequence shown here is derived from an EMBL/GenBank/DDBJ whole genome shotgun (WGS) entry which is preliminary data.</text>
</comment>
<name>A0AAW8HDQ3_9ENTR</name>
<protein>
    <recommendedName>
        <fullName evidence="4">YD repeat-containing protein</fullName>
    </recommendedName>
</protein>
<dbReference type="EMBL" id="JAVDKS010000007">
    <property type="protein sequence ID" value="MDQ2258109.1"/>
    <property type="molecule type" value="Genomic_DNA"/>
</dbReference>
<keyword evidence="1" id="KW-0732">Signal</keyword>
<gene>
    <name evidence="2" type="ORF">RBJ67_18425</name>
</gene>
<dbReference type="Proteomes" id="UP001225042">
    <property type="component" value="Unassembled WGS sequence"/>
</dbReference>
<keyword evidence="3" id="KW-1185">Reference proteome</keyword>
<proteinExistence type="predicted"/>
<reference evidence="2 3" key="1">
    <citation type="submission" date="2023-08" db="EMBL/GenBank/DDBJ databases">
        <authorList>
            <person name="Dale J."/>
        </authorList>
    </citation>
    <scope>NUCLEOTIDE SEQUENCE [LARGE SCALE GENOMIC DNA]</scope>
    <source>
        <strain evidence="2 3">2023EL-00788</strain>
    </source>
</reference>